<evidence type="ECO:0000313" key="5">
    <source>
        <dbReference type="RefSeq" id="XP_018818492.2"/>
    </source>
</evidence>
<dbReference type="GeneID" id="108989378"/>
<dbReference type="InterPro" id="IPR015943">
    <property type="entry name" value="WD40/YVTN_repeat-like_dom_sf"/>
</dbReference>
<dbReference type="Gramene" id="Jr16_13010_p1">
    <property type="protein sequence ID" value="cds.Jr16_13010_p1"/>
    <property type="gene ID" value="Jr16_13010"/>
</dbReference>
<protein>
    <submittedName>
        <fullName evidence="5">Uncharacterized protein LOC108989378 isoform X1</fullName>
    </submittedName>
</protein>
<dbReference type="FunCoup" id="A0A2I4EGH0">
    <property type="interactions" value="741"/>
</dbReference>
<dbReference type="Proteomes" id="UP000235220">
    <property type="component" value="Chromosome 16"/>
</dbReference>
<dbReference type="GO" id="GO:0140993">
    <property type="term" value="F:histone modifying activity"/>
    <property type="evidence" value="ECO:0007669"/>
    <property type="project" value="UniProtKB-ARBA"/>
</dbReference>
<feature type="region of interest" description="Disordered" evidence="3">
    <location>
        <begin position="393"/>
        <end position="418"/>
    </location>
</feature>
<dbReference type="InterPro" id="IPR003888">
    <property type="entry name" value="FYrich_N"/>
</dbReference>
<dbReference type="KEGG" id="jre:108989378"/>
<dbReference type="PROSITE" id="PS51543">
    <property type="entry name" value="FYRC"/>
    <property type="match status" value="1"/>
</dbReference>
<feature type="compositionally biased region" description="Polar residues" evidence="3">
    <location>
        <begin position="401"/>
        <end position="411"/>
    </location>
</feature>
<feature type="region of interest" description="Disordered" evidence="3">
    <location>
        <begin position="358"/>
        <end position="377"/>
    </location>
</feature>
<dbReference type="InterPro" id="IPR040092">
    <property type="entry name" value="TBRG1"/>
</dbReference>
<evidence type="ECO:0000256" key="1">
    <source>
        <dbReference type="ARBA" id="ARBA00004123"/>
    </source>
</evidence>
<dbReference type="Gene3D" id="3.30.160.360">
    <property type="match status" value="1"/>
</dbReference>
<gene>
    <name evidence="5" type="primary">LOC108989378</name>
</gene>
<dbReference type="GO" id="GO:0051726">
    <property type="term" value="P:regulation of cell cycle"/>
    <property type="evidence" value="ECO:0000318"/>
    <property type="project" value="GO_Central"/>
</dbReference>
<dbReference type="InterPro" id="IPR003889">
    <property type="entry name" value="FYrich_C"/>
</dbReference>
<dbReference type="RefSeq" id="XP_018818492.2">
    <property type="nucleotide sequence ID" value="XM_018962947.2"/>
</dbReference>
<proteinExistence type="predicted"/>
<name>A0A2I4EGH0_JUGRE</name>
<reference evidence="5" key="1">
    <citation type="submission" date="2025-08" db="UniProtKB">
        <authorList>
            <consortium name="RefSeq"/>
        </authorList>
    </citation>
    <scope>IDENTIFICATION</scope>
    <source>
        <tissue evidence="5">Leaves</tissue>
    </source>
</reference>
<evidence type="ECO:0000256" key="3">
    <source>
        <dbReference type="SAM" id="MobiDB-lite"/>
    </source>
</evidence>
<evidence type="ECO:0000313" key="4">
    <source>
        <dbReference type="Proteomes" id="UP000235220"/>
    </source>
</evidence>
<organism evidence="4 5">
    <name type="scientific">Juglans regia</name>
    <name type="common">English walnut</name>
    <dbReference type="NCBI Taxonomy" id="51240"/>
    <lineage>
        <taxon>Eukaryota</taxon>
        <taxon>Viridiplantae</taxon>
        <taxon>Streptophyta</taxon>
        <taxon>Embryophyta</taxon>
        <taxon>Tracheophyta</taxon>
        <taxon>Spermatophyta</taxon>
        <taxon>Magnoliopsida</taxon>
        <taxon>eudicotyledons</taxon>
        <taxon>Gunneridae</taxon>
        <taxon>Pentapetalae</taxon>
        <taxon>rosids</taxon>
        <taxon>fabids</taxon>
        <taxon>Fagales</taxon>
        <taxon>Juglandaceae</taxon>
        <taxon>Juglans</taxon>
    </lineage>
</organism>
<dbReference type="OrthoDB" id="1928087at2759"/>
<keyword evidence="2" id="KW-0539">Nucleus</keyword>
<accession>A0A2I4EGH0</accession>
<evidence type="ECO:0000256" key="2">
    <source>
        <dbReference type="ARBA" id="ARBA00023242"/>
    </source>
</evidence>
<feature type="region of interest" description="Disordered" evidence="3">
    <location>
        <begin position="646"/>
        <end position="671"/>
    </location>
</feature>
<dbReference type="GO" id="GO:0048731">
    <property type="term" value="P:system development"/>
    <property type="evidence" value="ECO:0007669"/>
    <property type="project" value="UniProtKB-ARBA"/>
</dbReference>
<dbReference type="STRING" id="51240.A0A2I4EGH0"/>
<dbReference type="GO" id="GO:0005634">
    <property type="term" value="C:nucleus"/>
    <property type="evidence" value="ECO:0000318"/>
    <property type="project" value="GO_Central"/>
</dbReference>
<dbReference type="PROSITE" id="PS51542">
    <property type="entry name" value="FYRN"/>
    <property type="match status" value="1"/>
</dbReference>
<sequence>MAKPGEDDLSDGLEITSIGSLYKGPWDKKYWSSSRGKDRYPYPVGYQVIRAHNGNMYKMEIHEGLKGPLFVIASDGRSCSGQTPDIAWEKCQKKGFTRMKIWHGKRFSCKIDGVEFFGFKNPLVQRLLRELVANVNGIAEQSSHFCNGTSKTEDDSRLSDECAYPDPLPYIKIPNKGKRSRKHEIVITKSVGMARLKRSRSQDLICDSDAPALGQGNQKNYNLGCFMPPSSPEKEYGVHKHPGALVLSPHLISGTIEERSHFSVKEGPLLNSVDLSEMKEAVPTQEEREPDASENCKSAGVANNFPEGEEPLCRFPDTELEEFNVQNVAEEENRSALAQKDCLELGDGLCAPDTLDLTEDNTSSPAASPRHKGVYSEKEELTAADMVISEEMVTKSHPQEETGTSNSNASSEKSDYDSVGQEIAKSMMTLLLPQAVPLLKKVSRKKKASNSPSKVFSCMVKSQLENNEAKYSADVPSPVLILTETAHMEKEEMMHIQSRVLDLVGPSFGHTKSVVLDSFEDDQCGELVTKEVKLSHDIAEGNHFTFDKDNCPPNTWGQLVVQNDSSFSHVKTSGNKDVFCYDELHMPLNEKPEEGDECISESISACALPSNDINARAKLDENPVEVEIHSKEKHLKIVNDCTEAHPDTHVSTTTDTTDTNQRSMVDSSKISSKEISFKGGDAEPGITFFSQIPNKVYTRKRARNMNLLARKDDVPLSESIIFRNFGEDLDLEKNPSTGTLLASEIHQTSFSNDKPCYKDLLGGQARLGGQSCVSHTENTIDSKISTNSMAPAISQSHALAFASDEKDTSDVFQQSVSHVEKSEAHLDNKAVGHNIVDLNSPSSILNQNTSFGGNNSLMAKGVQESVDTKLRRKLKLNNELKDIVELVGCYVHPMPISSLFLSTKGNEICICVSCGLLTDRDRNLFIYRLAIQEPRVGCPSFVGHTSITLPIRKDYFGREVELERSGLHFAPDGQHLVLLDSIKTPNCREGRIQCLCSTCKSDCFEENTVKIVQVKFGYVSVVVKLKAVEILHCILVCEPNHLVAVGESGRLHLWVMNSAWSAQTEEFILPANNCTSPGLMELKGIPKCASLVVGHNGVGEFSMWDISKRICLSSFSAPSTSIYQFFPISLFNWNSKYHVFSNSNVEEHINGIMAATKMWFSDNSVNNSFLSFEGEDIAVWLLVSTISDSDAQDDYVPSYCQNHSVGGWRLALLVKDKVVLGCALDPRASAVGASAGHGIIGTCDGLAYMWELATGTKLGMLHHFKGGSISCVATDDSGAGALAVASDGGQLLVYRQILHAEKHFSN</sequence>
<dbReference type="InterPro" id="IPR036322">
    <property type="entry name" value="WD40_repeat_dom_sf"/>
</dbReference>
<dbReference type="PANTHER" id="PTHR22715:SF1">
    <property type="entry name" value="DNA BINDING PROTEIN"/>
    <property type="match status" value="1"/>
</dbReference>
<dbReference type="Gene3D" id="2.130.10.10">
    <property type="entry name" value="YVTN repeat-like/Quinoprotein amine dehydrogenase"/>
    <property type="match status" value="1"/>
</dbReference>
<dbReference type="PANTHER" id="PTHR22715">
    <property type="entry name" value="TRANSFORMING GROWTH FACTOR BETA REGULATED GENE 1"/>
    <property type="match status" value="1"/>
</dbReference>
<keyword evidence="4" id="KW-1185">Reference proteome</keyword>
<dbReference type="SUPFAM" id="SSF50978">
    <property type="entry name" value="WD40 repeat-like"/>
    <property type="match status" value="1"/>
</dbReference>
<comment type="subcellular location">
    <subcellularLocation>
        <location evidence="1">Nucleus</location>
    </subcellularLocation>
</comment>